<comment type="caution">
    <text evidence="6">The sequence shown here is derived from an EMBL/GenBank/DDBJ whole genome shotgun (WGS) entry which is preliminary data.</text>
</comment>
<dbReference type="AlphaFoldDB" id="A0A5C4XBU2"/>
<dbReference type="Gene3D" id="1.20.120.550">
    <property type="entry name" value="Membrane associated eicosanoid/glutathione metabolism-like domain"/>
    <property type="match status" value="1"/>
</dbReference>
<name>A0A5C4XBU2_9HYPH</name>
<feature type="transmembrane region" description="Helical" evidence="5">
    <location>
        <begin position="74"/>
        <end position="99"/>
    </location>
</feature>
<comment type="subcellular location">
    <subcellularLocation>
        <location evidence="1">Membrane</location>
    </subcellularLocation>
</comment>
<reference evidence="6 7" key="1">
    <citation type="submission" date="2019-06" db="EMBL/GenBank/DDBJ databases">
        <title>The draft genome of Rhizobium smilacinae PTYR-5.</title>
        <authorList>
            <person name="Liu L."/>
            <person name="Li L."/>
            <person name="Zhang X."/>
        </authorList>
    </citation>
    <scope>NUCLEOTIDE SEQUENCE [LARGE SCALE GENOMIC DNA]</scope>
    <source>
        <strain evidence="6 7">PTYR-5</strain>
    </source>
</reference>
<protein>
    <recommendedName>
        <fullName evidence="8">MAPEG family protein</fullName>
    </recommendedName>
</protein>
<keyword evidence="4 5" id="KW-0472">Membrane</keyword>
<evidence type="ECO:0008006" key="8">
    <source>
        <dbReference type="Google" id="ProtNLM"/>
    </source>
</evidence>
<evidence type="ECO:0000256" key="4">
    <source>
        <dbReference type="ARBA" id="ARBA00023136"/>
    </source>
</evidence>
<dbReference type="InterPro" id="IPR023352">
    <property type="entry name" value="MAPEG-like_dom_sf"/>
</dbReference>
<keyword evidence="2 5" id="KW-0812">Transmembrane</keyword>
<dbReference type="EMBL" id="VDMN01000007">
    <property type="protein sequence ID" value="TNM60812.1"/>
    <property type="molecule type" value="Genomic_DNA"/>
</dbReference>
<sequence>MEPASANATHLVVVLCLSVVLLLFHILLQGFLATRELGSAWNAGPRDAELAPKSAKAGRAARASKNYQETYPAFIGLLLGLAFMGDPTGFGIGGAWVWLIARIAYVPLYLAGIPYIRSLVWMLSLAGLLIMMAALLF</sequence>
<proteinExistence type="predicted"/>
<accession>A0A5C4XBU2</accession>
<keyword evidence="3 5" id="KW-1133">Transmembrane helix</keyword>
<evidence type="ECO:0000313" key="7">
    <source>
        <dbReference type="Proteomes" id="UP000311605"/>
    </source>
</evidence>
<evidence type="ECO:0000256" key="3">
    <source>
        <dbReference type="ARBA" id="ARBA00022989"/>
    </source>
</evidence>
<evidence type="ECO:0000256" key="2">
    <source>
        <dbReference type="ARBA" id="ARBA00022692"/>
    </source>
</evidence>
<dbReference type="PANTHER" id="PTHR35371">
    <property type="entry name" value="INNER MEMBRANE PROTEIN"/>
    <property type="match status" value="1"/>
</dbReference>
<gene>
    <name evidence="6" type="ORF">FHP24_23710</name>
</gene>
<dbReference type="Pfam" id="PF01124">
    <property type="entry name" value="MAPEG"/>
    <property type="match status" value="1"/>
</dbReference>
<dbReference type="OrthoDB" id="7743618at2"/>
<dbReference type="Proteomes" id="UP000311605">
    <property type="component" value="Unassembled WGS sequence"/>
</dbReference>
<evidence type="ECO:0000256" key="5">
    <source>
        <dbReference type="SAM" id="Phobius"/>
    </source>
</evidence>
<evidence type="ECO:0000256" key="1">
    <source>
        <dbReference type="ARBA" id="ARBA00004370"/>
    </source>
</evidence>
<keyword evidence="7" id="KW-1185">Reference proteome</keyword>
<evidence type="ECO:0000313" key="6">
    <source>
        <dbReference type="EMBL" id="TNM60812.1"/>
    </source>
</evidence>
<dbReference type="PANTHER" id="PTHR35371:SF1">
    <property type="entry name" value="BLR7753 PROTEIN"/>
    <property type="match status" value="1"/>
</dbReference>
<dbReference type="RefSeq" id="WP_139678724.1">
    <property type="nucleotide sequence ID" value="NZ_VDMN01000007.1"/>
</dbReference>
<feature type="transmembrane region" description="Helical" evidence="5">
    <location>
        <begin position="12"/>
        <end position="32"/>
    </location>
</feature>
<dbReference type="InterPro" id="IPR001129">
    <property type="entry name" value="Membr-assoc_MAPEG"/>
</dbReference>
<organism evidence="6 7">
    <name type="scientific">Aliirhizobium smilacinae</name>
    <dbReference type="NCBI Taxonomy" id="1395944"/>
    <lineage>
        <taxon>Bacteria</taxon>
        <taxon>Pseudomonadati</taxon>
        <taxon>Pseudomonadota</taxon>
        <taxon>Alphaproteobacteria</taxon>
        <taxon>Hyphomicrobiales</taxon>
        <taxon>Rhizobiaceae</taxon>
        <taxon>Aliirhizobium</taxon>
    </lineage>
</organism>
<feature type="transmembrane region" description="Helical" evidence="5">
    <location>
        <begin position="119"/>
        <end position="136"/>
    </location>
</feature>
<dbReference type="GO" id="GO:0016020">
    <property type="term" value="C:membrane"/>
    <property type="evidence" value="ECO:0007669"/>
    <property type="project" value="UniProtKB-SubCell"/>
</dbReference>
<dbReference type="SUPFAM" id="SSF161084">
    <property type="entry name" value="MAPEG domain-like"/>
    <property type="match status" value="1"/>
</dbReference>